<dbReference type="Pfam" id="PF06585">
    <property type="entry name" value="JHBP"/>
    <property type="match status" value="1"/>
</dbReference>
<dbReference type="PANTHER" id="PTHR11008:SF41">
    <property type="entry name" value="RE70318P"/>
    <property type="match status" value="1"/>
</dbReference>
<organism evidence="2 3">
    <name type="scientific">Folsomia candida</name>
    <name type="common">Springtail</name>
    <dbReference type="NCBI Taxonomy" id="158441"/>
    <lineage>
        <taxon>Eukaryota</taxon>
        <taxon>Metazoa</taxon>
        <taxon>Ecdysozoa</taxon>
        <taxon>Arthropoda</taxon>
        <taxon>Hexapoda</taxon>
        <taxon>Collembola</taxon>
        <taxon>Entomobryomorpha</taxon>
        <taxon>Isotomoidea</taxon>
        <taxon>Isotomidae</taxon>
        <taxon>Proisotominae</taxon>
        <taxon>Folsomia</taxon>
    </lineage>
</organism>
<dbReference type="AlphaFoldDB" id="A0A226F0Z6"/>
<accession>A0A226F0Z6</accession>
<dbReference type="SMART" id="SM00700">
    <property type="entry name" value="JHBP"/>
    <property type="match status" value="1"/>
</dbReference>
<dbReference type="EMBL" id="LNIX01000001">
    <property type="protein sequence ID" value="OXA63453.1"/>
    <property type="molecule type" value="Genomic_DNA"/>
</dbReference>
<keyword evidence="1" id="KW-0732">Signal</keyword>
<dbReference type="InterPro" id="IPR010562">
    <property type="entry name" value="Haemolymph_juvenile_hormone-bd"/>
</dbReference>
<evidence type="ECO:0000256" key="1">
    <source>
        <dbReference type="SAM" id="SignalP"/>
    </source>
</evidence>
<comment type="caution">
    <text evidence="2">The sequence shown here is derived from an EMBL/GenBank/DDBJ whole genome shotgun (WGS) entry which is preliminary data.</text>
</comment>
<proteinExistence type="predicted"/>
<keyword evidence="3" id="KW-1185">Reference proteome</keyword>
<evidence type="ECO:0000313" key="2">
    <source>
        <dbReference type="EMBL" id="OXA63453.1"/>
    </source>
</evidence>
<sequence>MQHVFYFLIFSAQFLSVLGQTTPSRSDSYDELQPETSEVSACRSQLSNTFFNQGIRLAIATLKSRLPDGIPEYGIPPLEPFVLEDTYEFELSKPPLEMIAVLTNIKIRGLTTFTKNNWFIDTATRILDMAMEIPSLHITANYTLRPAGHFGNLTIFLDRVTLKAKIKLKILDTTKNNVAIKAERALADLKFDKIRMKASPVFLGDGYEEINHALDVFTQQQSELLYKEVKPFVKSEAEKIILKIADAVLSSSTFTRRLPTEGILPGINLSAVTNWYDRVRNALRVQLPSSVTGSTSYKSINSLLETAFRTCQSYTNVTDLFTQPFINFVTLLDQ</sequence>
<protein>
    <submittedName>
        <fullName evidence="2">Uncharacterized protein</fullName>
    </submittedName>
</protein>
<reference evidence="2 3" key="1">
    <citation type="submission" date="2015-12" db="EMBL/GenBank/DDBJ databases">
        <title>The genome of Folsomia candida.</title>
        <authorList>
            <person name="Faddeeva A."/>
            <person name="Derks M.F."/>
            <person name="Anvar Y."/>
            <person name="Smit S."/>
            <person name="Van Straalen N."/>
            <person name="Roelofs D."/>
        </authorList>
    </citation>
    <scope>NUCLEOTIDE SEQUENCE [LARGE SCALE GENOMIC DNA]</scope>
    <source>
        <strain evidence="2 3">VU population</strain>
        <tissue evidence="2">Whole body</tissue>
    </source>
</reference>
<gene>
    <name evidence="2" type="ORF">Fcan01_01030</name>
</gene>
<name>A0A226F0Z6_FOLCA</name>
<dbReference type="OrthoDB" id="8185902at2759"/>
<evidence type="ECO:0000313" key="3">
    <source>
        <dbReference type="Proteomes" id="UP000198287"/>
    </source>
</evidence>
<dbReference type="Gene3D" id="3.15.10.30">
    <property type="entry name" value="Haemolymph juvenile hormone binding protein"/>
    <property type="match status" value="1"/>
</dbReference>
<dbReference type="InterPro" id="IPR038606">
    <property type="entry name" value="To_sf"/>
</dbReference>
<feature type="signal peptide" evidence="1">
    <location>
        <begin position="1"/>
        <end position="19"/>
    </location>
</feature>
<dbReference type="GO" id="GO:0005615">
    <property type="term" value="C:extracellular space"/>
    <property type="evidence" value="ECO:0007669"/>
    <property type="project" value="TreeGrafter"/>
</dbReference>
<dbReference type="PANTHER" id="PTHR11008">
    <property type="entry name" value="PROTEIN TAKEOUT-LIKE PROTEIN"/>
    <property type="match status" value="1"/>
</dbReference>
<dbReference type="Proteomes" id="UP000198287">
    <property type="component" value="Unassembled WGS sequence"/>
</dbReference>
<feature type="chain" id="PRO_5012804873" evidence="1">
    <location>
        <begin position="20"/>
        <end position="334"/>
    </location>
</feature>